<evidence type="ECO:0000313" key="2">
    <source>
        <dbReference type="Proteomes" id="UP000094291"/>
    </source>
</evidence>
<dbReference type="AlphaFoldDB" id="A0A1E2V8E9"/>
<proteinExistence type="predicted"/>
<dbReference type="Proteomes" id="UP000094291">
    <property type="component" value="Unassembled WGS sequence"/>
</dbReference>
<dbReference type="RefSeq" id="WP_068997511.1">
    <property type="nucleotide sequence ID" value="NZ_MDTQ01000001.1"/>
</dbReference>
<keyword evidence="2" id="KW-1185">Reference proteome</keyword>
<comment type="caution">
    <text evidence="1">The sequence shown here is derived from an EMBL/GenBank/DDBJ whole genome shotgun (WGS) entry which is preliminary data.</text>
</comment>
<dbReference type="InterPro" id="IPR036170">
    <property type="entry name" value="YezG-like_sf"/>
</dbReference>
<organism evidence="1 2">
    <name type="scientific">Terasakiispira papahanaumokuakeensis</name>
    <dbReference type="NCBI Taxonomy" id="197479"/>
    <lineage>
        <taxon>Bacteria</taxon>
        <taxon>Pseudomonadati</taxon>
        <taxon>Pseudomonadota</taxon>
        <taxon>Gammaproteobacteria</taxon>
        <taxon>Oceanospirillales</taxon>
        <taxon>Terasakiispira</taxon>
    </lineage>
</organism>
<accession>A0A1E2V8E9</accession>
<gene>
    <name evidence="1" type="ORF">BFW38_05710</name>
</gene>
<evidence type="ECO:0000313" key="1">
    <source>
        <dbReference type="EMBL" id="ODC03116.1"/>
    </source>
</evidence>
<dbReference type="STRING" id="197479.BFW38_05710"/>
<evidence type="ECO:0008006" key="3">
    <source>
        <dbReference type="Google" id="ProtNLM"/>
    </source>
</evidence>
<reference evidence="1 2" key="1">
    <citation type="submission" date="2016-08" db="EMBL/GenBank/DDBJ databases">
        <authorList>
            <person name="Seilhamer J.J."/>
        </authorList>
    </citation>
    <scope>NUCLEOTIDE SEQUENCE [LARGE SCALE GENOMIC DNA]</scope>
    <source>
        <strain evidence="1 2">PH27A</strain>
    </source>
</reference>
<dbReference type="SUPFAM" id="SSF160424">
    <property type="entry name" value="BH3703-like"/>
    <property type="match status" value="1"/>
</dbReference>
<name>A0A1E2V8E9_9GAMM</name>
<sequence>MSKQEFKTAINLLLKKAPENWSELQVRYQYFDGAMKIKTYSRVNDKQDWQPFNFGSFDLMDFFDNYRSKSHPKLDKPWSVLILTVHKDHSAKIEYEYGDPNILGG</sequence>
<dbReference type="EMBL" id="MDTQ01000001">
    <property type="protein sequence ID" value="ODC03116.1"/>
    <property type="molecule type" value="Genomic_DNA"/>
</dbReference>
<dbReference type="OrthoDB" id="1821787at2"/>
<protein>
    <recommendedName>
        <fullName evidence="3">DUF600 domain-containing protein</fullName>
    </recommendedName>
</protein>